<evidence type="ECO:0000256" key="5">
    <source>
        <dbReference type="ARBA" id="ARBA00023277"/>
    </source>
</evidence>
<dbReference type="GO" id="GO:0046872">
    <property type="term" value="F:metal ion binding"/>
    <property type="evidence" value="ECO:0007669"/>
    <property type="project" value="UniProtKB-KW"/>
</dbReference>
<dbReference type="SUPFAM" id="SSF50443">
    <property type="entry name" value="FucI/AraA C-terminal domain-like"/>
    <property type="match status" value="1"/>
</dbReference>
<reference evidence="9 10" key="1">
    <citation type="journal article" date="2017" name="BMC Genomics">
        <title>Comparative genomic and phylogenomic analyses of the Bifidobacteriaceae family.</title>
        <authorList>
            <person name="Lugli G.A."/>
            <person name="Milani C."/>
            <person name="Turroni F."/>
            <person name="Duranti S."/>
            <person name="Mancabelli L."/>
            <person name="Mangifesta M."/>
            <person name="Ferrario C."/>
            <person name="Modesto M."/>
            <person name="Mattarelli P."/>
            <person name="Jiri K."/>
            <person name="van Sinderen D."/>
            <person name="Ventura M."/>
        </authorList>
    </citation>
    <scope>NUCLEOTIDE SEQUENCE [LARGE SCALE GENOMIC DNA]</scope>
    <source>
        <strain evidence="9 10">LMG 21773</strain>
    </source>
</reference>
<dbReference type="InterPro" id="IPR055390">
    <property type="entry name" value="AraA_central"/>
</dbReference>
<feature type="domain" description="L-arabinose isomerase central" evidence="8">
    <location>
        <begin position="179"/>
        <end position="324"/>
    </location>
</feature>
<dbReference type="InterPro" id="IPR004216">
    <property type="entry name" value="Fuc/Ara_isomerase_C"/>
</dbReference>
<gene>
    <name evidence="9" type="ORF">AEAE_0952</name>
</gene>
<feature type="domain" description="L-arabinose isomerase C-terminal" evidence="7">
    <location>
        <begin position="329"/>
        <end position="473"/>
    </location>
</feature>
<organism evidence="9 10">
    <name type="scientific">Aeriscardovia aeriphila</name>
    <dbReference type="NCBI Taxonomy" id="218139"/>
    <lineage>
        <taxon>Bacteria</taxon>
        <taxon>Bacillati</taxon>
        <taxon>Actinomycetota</taxon>
        <taxon>Actinomycetes</taxon>
        <taxon>Bifidobacteriales</taxon>
        <taxon>Bifidobacteriaceae</taxon>
        <taxon>Aeriscardovia</taxon>
    </lineage>
</organism>
<dbReference type="InterPro" id="IPR055389">
    <property type="entry name" value="AraA_N"/>
</dbReference>
<sequence length="505" mass="56763">MNVNPFEGKEIWFAVGSQDLYGEEALRQVAEQTADIVNTLNKSDDLPIKITLKPTLKDSDSIKRFMIEASANENVLGVIAWMHTFSPAKMWIRGLKELKKPLLQLATQHHFEIPWDGIDMDFMNLNQSAHGDREFGFILSRMGIRRKIVFGHYTEPEVARKIGVWERACAGWDAANHTKVMRWGDNMRNVAVTEADKVEAEEVFGTSINTWSVNELNDWIDKVSDDEVEALIAEYQRVYDVDPVLLGERRAELETAAREECGMRNMLDHYGCTAATDNFEDLGRMKQLPGVGAQHLMQLGYGFSAEGDWKTAMLVRIGNVMGYGQPGAASLMEDYSYNFVPGREMDMGSHMLEVNPGLGSVEKPRLEIHPLGIGGKDDPVRVVFTAAKKQNVPVVSLADMGERFRLTMGMVDLDQPDGSLAALPTPRAIWKPRPDLETMVHCWLLAGGAHHTCMTTNVGREEWEDFARIAGVELATIDENTTFESFEQTLRINDTYYRTGRNNIA</sequence>
<evidence type="ECO:0000313" key="9">
    <source>
        <dbReference type="EMBL" id="OZG56464.1"/>
    </source>
</evidence>
<keyword evidence="3" id="KW-0464">Manganese</keyword>
<dbReference type="NCBIfam" id="NF002795">
    <property type="entry name" value="PRK02929.1"/>
    <property type="match status" value="1"/>
</dbReference>
<dbReference type="EMBL" id="MWWU01000002">
    <property type="protein sequence ID" value="OZG56464.1"/>
    <property type="molecule type" value="Genomic_DNA"/>
</dbReference>
<dbReference type="PANTHER" id="PTHR38464">
    <property type="entry name" value="L-ARABINOSE ISOMERASE"/>
    <property type="match status" value="1"/>
</dbReference>
<dbReference type="OrthoDB" id="9765600at2"/>
<evidence type="ECO:0000256" key="3">
    <source>
        <dbReference type="ARBA" id="ARBA00023211"/>
    </source>
</evidence>
<name>A0A261FBI1_9BIFI</name>
<feature type="domain" description="L-arabinose isomerase N-terminal" evidence="6">
    <location>
        <begin position="10"/>
        <end position="174"/>
    </location>
</feature>
<dbReference type="GO" id="GO:0008733">
    <property type="term" value="F:L-arabinose isomerase activity"/>
    <property type="evidence" value="ECO:0007669"/>
    <property type="project" value="InterPro"/>
</dbReference>
<evidence type="ECO:0000256" key="2">
    <source>
        <dbReference type="ARBA" id="ARBA00022935"/>
    </source>
</evidence>
<evidence type="ECO:0000313" key="10">
    <source>
        <dbReference type="Proteomes" id="UP000228976"/>
    </source>
</evidence>
<dbReference type="PANTHER" id="PTHR38464:SF1">
    <property type="entry name" value="L-ARABINOSE ISOMERASE"/>
    <property type="match status" value="1"/>
</dbReference>
<dbReference type="Gene3D" id="3.40.50.10940">
    <property type="match status" value="1"/>
</dbReference>
<dbReference type="InterPro" id="IPR003762">
    <property type="entry name" value="Lara_isomerase"/>
</dbReference>
<dbReference type="InterPro" id="IPR024664">
    <property type="entry name" value="Ara_Isoase_C"/>
</dbReference>
<evidence type="ECO:0000259" key="6">
    <source>
        <dbReference type="Pfam" id="PF02610"/>
    </source>
</evidence>
<comment type="caution">
    <text evidence="9">The sequence shown here is derived from an EMBL/GenBank/DDBJ whole genome shotgun (WGS) entry which is preliminary data.</text>
</comment>
<evidence type="ECO:0000256" key="1">
    <source>
        <dbReference type="ARBA" id="ARBA00022723"/>
    </source>
</evidence>
<dbReference type="Pfam" id="PF24856">
    <property type="entry name" value="AraA_central"/>
    <property type="match status" value="1"/>
</dbReference>
<dbReference type="SUPFAM" id="SSF53743">
    <property type="entry name" value="FucI/AraA N-terminal and middle domains"/>
    <property type="match status" value="1"/>
</dbReference>
<dbReference type="Pfam" id="PF02610">
    <property type="entry name" value="AraA_N"/>
    <property type="match status" value="1"/>
</dbReference>
<dbReference type="PIRSF" id="PIRSF001478">
    <property type="entry name" value="L-ara_isomerase"/>
    <property type="match status" value="1"/>
</dbReference>
<proteinExistence type="predicted"/>
<accession>A0A261FBI1</accession>
<keyword evidence="10" id="KW-1185">Reference proteome</keyword>
<evidence type="ECO:0000256" key="4">
    <source>
        <dbReference type="ARBA" id="ARBA00023235"/>
    </source>
</evidence>
<dbReference type="GO" id="GO:0005829">
    <property type="term" value="C:cytosol"/>
    <property type="evidence" value="ECO:0007669"/>
    <property type="project" value="TreeGrafter"/>
</dbReference>
<dbReference type="AlphaFoldDB" id="A0A261FBI1"/>
<protein>
    <submittedName>
        <fullName evidence="9">Arabinose isomerase</fullName>
    </submittedName>
</protein>
<keyword evidence="2" id="KW-0054">Arabinose catabolism</keyword>
<dbReference type="GO" id="GO:0019569">
    <property type="term" value="P:L-arabinose catabolic process to D-xylulose 5-phosphate"/>
    <property type="evidence" value="ECO:0007669"/>
    <property type="project" value="TreeGrafter"/>
</dbReference>
<keyword evidence="4 9" id="KW-0413">Isomerase</keyword>
<keyword evidence="5" id="KW-0119">Carbohydrate metabolism</keyword>
<evidence type="ECO:0000259" key="8">
    <source>
        <dbReference type="Pfam" id="PF24856"/>
    </source>
</evidence>
<keyword evidence="1" id="KW-0479">Metal-binding</keyword>
<dbReference type="Pfam" id="PF11762">
    <property type="entry name" value="Arabinose_Iso_C"/>
    <property type="match status" value="1"/>
</dbReference>
<evidence type="ECO:0000259" key="7">
    <source>
        <dbReference type="Pfam" id="PF11762"/>
    </source>
</evidence>
<dbReference type="RefSeq" id="WP_094689984.1">
    <property type="nucleotide sequence ID" value="NZ_JACBYZ010000001.1"/>
</dbReference>
<dbReference type="Proteomes" id="UP000228976">
    <property type="component" value="Unassembled WGS sequence"/>
</dbReference>
<dbReference type="InterPro" id="IPR038583">
    <property type="entry name" value="AraA_N_sf"/>
</dbReference>
<dbReference type="InterPro" id="IPR009015">
    <property type="entry name" value="Fucose_isomerase_N/cen_sf"/>
</dbReference>